<gene>
    <name evidence="2" type="ORF">JJN12_12510</name>
</gene>
<keyword evidence="3" id="KW-1185">Reference proteome</keyword>
<organism evidence="2 3">
    <name type="scientific">Catonella massiliensis</name>
    <dbReference type="NCBI Taxonomy" id="2799636"/>
    <lineage>
        <taxon>Bacteria</taxon>
        <taxon>Bacillati</taxon>
        <taxon>Bacillota</taxon>
        <taxon>Clostridia</taxon>
        <taxon>Lachnospirales</taxon>
        <taxon>Lachnospiraceae</taxon>
        <taxon>Catonella</taxon>
    </lineage>
</organism>
<dbReference type="RefSeq" id="WP_208430002.1">
    <property type="nucleotide sequence ID" value="NZ_JAEPRJ010000001.1"/>
</dbReference>
<dbReference type="PANTHER" id="PTHR43617:SF38">
    <property type="entry name" value="N-ACETYLTRANSFERASE DOMAIN-CONTAINING PROTEIN"/>
    <property type="match status" value="1"/>
</dbReference>
<reference evidence="2 3" key="1">
    <citation type="submission" date="2021-01" db="EMBL/GenBank/DDBJ databases">
        <title>Isolation and description of Catonella massiliensis sp. nov., a novel Catonella species, isolated from a stable periodontitis subject.</title>
        <authorList>
            <person name="Antezack A."/>
            <person name="Boxberger M."/>
            <person name="La Scola B."/>
            <person name="Monnet-Corti V."/>
        </authorList>
    </citation>
    <scope>NUCLEOTIDE SEQUENCE [LARGE SCALE GENOMIC DNA]</scope>
    <source>
        <strain evidence="2 3">Marseille-Q4567</strain>
    </source>
</reference>
<dbReference type="PANTHER" id="PTHR43617">
    <property type="entry name" value="L-AMINO ACID N-ACETYLTRANSFERASE"/>
    <property type="match status" value="1"/>
</dbReference>
<dbReference type="CDD" id="cd04301">
    <property type="entry name" value="NAT_SF"/>
    <property type="match status" value="1"/>
</dbReference>
<dbReference type="Proteomes" id="UP000604730">
    <property type="component" value="Unassembled WGS sequence"/>
</dbReference>
<dbReference type="EMBL" id="JAEPRJ010000001">
    <property type="protein sequence ID" value="MBK5898595.1"/>
    <property type="molecule type" value="Genomic_DNA"/>
</dbReference>
<comment type="caution">
    <text evidence="2">The sequence shown here is derived from an EMBL/GenBank/DDBJ whole genome shotgun (WGS) entry which is preliminary data.</text>
</comment>
<dbReference type="SUPFAM" id="SSF55729">
    <property type="entry name" value="Acyl-CoA N-acyltransferases (Nat)"/>
    <property type="match status" value="1"/>
</dbReference>
<dbReference type="Gene3D" id="3.40.630.30">
    <property type="match status" value="1"/>
</dbReference>
<accession>A0ABS1J369</accession>
<protein>
    <submittedName>
        <fullName evidence="2">GNAT family N-acetyltransferase</fullName>
    </submittedName>
</protein>
<dbReference type="InterPro" id="IPR000182">
    <property type="entry name" value="GNAT_dom"/>
</dbReference>
<sequence>MEIRYIDSSDDKMKISKIMEDSWKYAYRGIIPQEFLDKIPRGHWSNRLGSPGLYTMVCIKDGEYIGTASFGRARIDNCSDFGEIISIYLLPEYIGKGYGIKIMDSVINELRIHEYKEVILYVLEENTRARKFYERYGFELCNDDKEVIIGGKKLTAVRYAIRDIQ</sequence>
<dbReference type="PROSITE" id="PS51186">
    <property type="entry name" value="GNAT"/>
    <property type="match status" value="1"/>
</dbReference>
<name>A0ABS1J369_9FIRM</name>
<proteinExistence type="predicted"/>
<evidence type="ECO:0000313" key="3">
    <source>
        <dbReference type="Proteomes" id="UP000604730"/>
    </source>
</evidence>
<dbReference type="Pfam" id="PF00583">
    <property type="entry name" value="Acetyltransf_1"/>
    <property type="match status" value="1"/>
</dbReference>
<dbReference type="InterPro" id="IPR016181">
    <property type="entry name" value="Acyl_CoA_acyltransferase"/>
</dbReference>
<feature type="domain" description="N-acetyltransferase" evidence="1">
    <location>
        <begin position="1"/>
        <end position="164"/>
    </location>
</feature>
<evidence type="ECO:0000259" key="1">
    <source>
        <dbReference type="PROSITE" id="PS51186"/>
    </source>
</evidence>
<evidence type="ECO:0000313" key="2">
    <source>
        <dbReference type="EMBL" id="MBK5898595.1"/>
    </source>
</evidence>
<dbReference type="InterPro" id="IPR050276">
    <property type="entry name" value="MshD_Acetyltransferase"/>
</dbReference>